<evidence type="ECO:0000256" key="2">
    <source>
        <dbReference type="ARBA" id="ARBA00031092"/>
    </source>
</evidence>
<dbReference type="InterPro" id="IPR011009">
    <property type="entry name" value="Kinase-like_dom_sf"/>
</dbReference>
<evidence type="ECO:0000259" key="6">
    <source>
        <dbReference type="PROSITE" id="PS50011"/>
    </source>
</evidence>
<dbReference type="InterPro" id="IPR000719">
    <property type="entry name" value="Prot_kinase_dom"/>
</dbReference>
<evidence type="ECO:0000256" key="5">
    <source>
        <dbReference type="SAM" id="MobiDB-lite"/>
    </source>
</evidence>
<comment type="catalytic activity">
    <reaction evidence="3">
        <text>L-threonyl-[protein] + ATP = O-phospho-L-threonyl-[protein] + ADP + H(+)</text>
        <dbReference type="Rhea" id="RHEA:46608"/>
        <dbReference type="Rhea" id="RHEA-COMP:11060"/>
        <dbReference type="Rhea" id="RHEA-COMP:11605"/>
        <dbReference type="ChEBI" id="CHEBI:15378"/>
        <dbReference type="ChEBI" id="CHEBI:30013"/>
        <dbReference type="ChEBI" id="CHEBI:30616"/>
        <dbReference type="ChEBI" id="CHEBI:61977"/>
        <dbReference type="ChEBI" id="CHEBI:456216"/>
        <dbReference type="EC" id="2.7.11.1"/>
    </reaction>
</comment>
<evidence type="ECO:0000313" key="9">
    <source>
        <dbReference type="Proteomes" id="UP001642540"/>
    </source>
</evidence>
<accession>A0ABP1QLZ8</accession>
<dbReference type="Proteomes" id="UP001642540">
    <property type="component" value="Unassembled WGS sequence"/>
</dbReference>
<dbReference type="SMART" id="SM00220">
    <property type="entry name" value="S_TKc"/>
    <property type="match status" value="1"/>
</dbReference>
<dbReference type="SMART" id="SM00537">
    <property type="entry name" value="DCX"/>
    <property type="match status" value="1"/>
</dbReference>
<keyword evidence="9" id="KW-1185">Reference proteome</keyword>
<dbReference type="Pfam" id="PF00069">
    <property type="entry name" value="Pkinase"/>
    <property type="match status" value="1"/>
</dbReference>
<dbReference type="Pfam" id="PF03607">
    <property type="entry name" value="DCX"/>
    <property type="match status" value="1"/>
</dbReference>
<sequence>MVKVNPNRTNKNQQLKLSPPCKDEVCLSSTEKMGLLVGKGSSRPHPSDDPTCPTSAIEISLAHSTTGSSAVPSPSISNNLNSGGGGVKAFSEHDVSNSAKKGLKSRIRLPRRSIVAPKGRPTSSGLAFTTAPQNPREFIRPRLVTIIRHGPKPRKTVRFLLNKKTAVSYDQVLNDVTSSLKPDWGAVRHVYTVSGRVVATLEDFFGEDDIFLACPNGRVLTPQDFELDIEECRAIQPYAKATLFANKKQKTFRAVSAKSKAAGILSPPNAGPAAAEGSHFPPTILEKFEVGSVIGDGSFAVVRQCRHRETGILHALKVLDKAKYDGKTDVPPEQEMFILSLLNHTNIIKLFERFELGNELYLVLELVPGGDLFDNLSEVTKFPEEEAKLMTNDIAEAIHYLHSLSIVHRDIKPENLFVYTQNGTGQDNQQQRRHLKLGDFGLALHCTEPIYTVCGTPTYVAPEILAEAGYGLKVDIWALGVIVYVLLCGYPPFSSSTGDQEQLFSRILSASFEFLEEDWKGISEHAKDIICKMILLDPELRLSAKEVLEHQWFISVF</sequence>
<dbReference type="EC" id="2.7.11.1" evidence="1"/>
<dbReference type="InterPro" id="IPR008271">
    <property type="entry name" value="Ser/Thr_kinase_AS"/>
</dbReference>
<organism evidence="8 9">
    <name type="scientific">Orchesella dallaii</name>
    <dbReference type="NCBI Taxonomy" id="48710"/>
    <lineage>
        <taxon>Eukaryota</taxon>
        <taxon>Metazoa</taxon>
        <taxon>Ecdysozoa</taxon>
        <taxon>Arthropoda</taxon>
        <taxon>Hexapoda</taxon>
        <taxon>Collembola</taxon>
        <taxon>Entomobryomorpha</taxon>
        <taxon>Entomobryoidea</taxon>
        <taxon>Orchesellidae</taxon>
        <taxon>Orchesellinae</taxon>
        <taxon>Orchesella</taxon>
    </lineage>
</organism>
<dbReference type="InterPro" id="IPR003533">
    <property type="entry name" value="Doublecortin_dom"/>
</dbReference>
<dbReference type="Gene3D" id="3.10.20.230">
    <property type="entry name" value="Doublecortin domain"/>
    <property type="match status" value="1"/>
</dbReference>
<dbReference type="InterPro" id="IPR036572">
    <property type="entry name" value="Doublecortin_dom_sf"/>
</dbReference>
<evidence type="ECO:0000256" key="4">
    <source>
        <dbReference type="ARBA" id="ARBA00048679"/>
    </source>
</evidence>
<dbReference type="PROSITE" id="PS50011">
    <property type="entry name" value="PROTEIN_KINASE_DOM"/>
    <property type="match status" value="1"/>
</dbReference>
<dbReference type="PANTHER" id="PTHR24347">
    <property type="entry name" value="SERINE/THREONINE-PROTEIN KINASE"/>
    <property type="match status" value="1"/>
</dbReference>
<dbReference type="EMBL" id="CAXLJM020000039">
    <property type="protein sequence ID" value="CAL8108268.1"/>
    <property type="molecule type" value="Genomic_DNA"/>
</dbReference>
<evidence type="ECO:0000256" key="1">
    <source>
        <dbReference type="ARBA" id="ARBA00012513"/>
    </source>
</evidence>
<feature type="region of interest" description="Disordered" evidence="5">
    <location>
        <begin position="79"/>
        <end position="103"/>
    </location>
</feature>
<dbReference type="Gene3D" id="1.10.510.10">
    <property type="entry name" value="Transferase(Phosphotransferase) domain 1"/>
    <property type="match status" value="1"/>
</dbReference>
<feature type="domain" description="Doublecortin" evidence="7">
    <location>
        <begin position="142"/>
        <end position="226"/>
    </location>
</feature>
<evidence type="ECO:0000313" key="8">
    <source>
        <dbReference type="EMBL" id="CAL8108268.1"/>
    </source>
</evidence>
<evidence type="ECO:0000259" key="7">
    <source>
        <dbReference type="PROSITE" id="PS50309"/>
    </source>
</evidence>
<comment type="catalytic activity">
    <reaction evidence="4">
        <text>L-seryl-[protein] + ATP = O-phospho-L-seryl-[protein] + ADP + H(+)</text>
        <dbReference type="Rhea" id="RHEA:17989"/>
        <dbReference type="Rhea" id="RHEA-COMP:9863"/>
        <dbReference type="Rhea" id="RHEA-COMP:11604"/>
        <dbReference type="ChEBI" id="CHEBI:15378"/>
        <dbReference type="ChEBI" id="CHEBI:29999"/>
        <dbReference type="ChEBI" id="CHEBI:30616"/>
        <dbReference type="ChEBI" id="CHEBI:83421"/>
        <dbReference type="ChEBI" id="CHEBI:456216"/>
        <dbReference type="EC" id="2.7.11.1"/>
    </reaction>
</comment>
<proteinExistence type="predicted"/>
<dbReference type="SUPFAM" id="SSF89837">
    <property type="entry name" value="Doublecortin (DC)"/>
    <property type="match status" value="1"/>
</dbReference>
<comment type="caution">
    <text evidence="8">The sequence shown here is derived from an EMBL/GenBank/DDBJ whole genome shotgun (WGS) entry which is preliminary data.</text>
</comment>
<feature type="domain" description="Protein kinase" evidence="6">
    <location>
        <begin position="288"/>
        <end position="553"/>
    </location>
</feature>
<dbReference type="SUPFAM" id="SSF56112">
    <property type="entry name" value="Protein kinase-like (PK-like)"/>
    <property type="match status" value="1"/>
</dbReference>
<dbReference type="PROSITE" id="PS50309">
    <property type="entry name" value="DC"/>
    <property type="match status" value="1"/>
</dbReference>
<name>A0ABP1QLZ8_9HEXA</name>
<dbReference type="PROSITE" id="PS00108">
    <property type="entry name" value="PROTEIN_KINASE_ST"/>
    <property type="match status" value="1"/>
</dbReference>
<reference evidence="8 9" key="1">
    <citation type="submission" date="2024-08" db="EMBL/GenBank/DDBJ databases">
        <authorList>
            <person name="Cucini C."/>
            <person name="Frati F."/>
        </authorList>
    </citation>
    <scope>NUCLEOTIDE SEQUENCE [LARGE SCALE GENOMIC DNA]</scope>
</reference>
<gene>
    <name evidence="8" type="ORF">ODALV1_LOCUS12928</name>
</gene>
<protein>
    <recommendedName>
        <fullName evidence="1">non-specific serine/threonine protein kinase</fullName>
        <ecNumber evidence="1">2.7.11.1</ecNumber>
    </recommendedName>
    <alternativeName>
        <fullName evidence="2">Doublecortin-like and CAM kinase-like protein</fullName>
    </alternativeName>
</protein>
<evidence type="ECO:0000256" key="3">
    <source>
        <dbReference type="ARBA" id="ARBA00047899"/>
    </source>
</evidence>